<dbReference type="InterPro" id="IPR016024">
    <property type="entry name" value="ARM-type_fold"/>
</dbReference>
<evidence type="ECO:0000256" key="3">
    <source>
        <dbReference type="SAM" id="MobiDB-lite"/>
    </source>
</evidence>
<evidence type="ECO:0000313" key="7">
    <source>
        <dbReference type="Proteomes" id="UP001473302"/>
    </source>
</evidence>
<protein>
    <recommendedName>
        <fullName evidence="8">Serine/threonine-protein phosphatase 4 regulatory subunit 3-like central domain-containing protein</fullName>
    </recommendedName>
</protein>
<feature type="domain" description="Serine/threonine-protein phosphatase 4 regulatory subunit 3-like central" evidence="4">
    <location>
        <begin position="152"/>
        <end position="650"/>
    </location>
</feature>
<dbReference type="SUPFAM" id="SSF50729">
    <property type="entry name" value="PH domain-like"/>
    <property type="match status" value="1"/>
</dbReference>
<dbReference type="Pfam" id="PF22972">
    <property type="entry name" value="EVH1_PP4R3"/>
    <property type="match status" value="1"/>
</dbReference>
<dbReference type="Pfam" id="PF04802">
    <property type="entry name" value="PP4R3"/>
    <property type="match status" value="1"/>
</dbReference>
<feature type="compositionally biased region" description="Basic and acidic residues" evidence="3">
    <location>
        <begin position="723"/>
        <end position="737"/>
    </location>
</feature>
<keyword evidence="7" id="KW-1185">Reference proteome</keyword>
<dbReference type="EMBL" id="BAABUK010000003">
    <property type="protein sequence ID" value="GAA5808142.1"/>
    <property type="molecule type" value="Genomic_DNA"/>
</dbReference>
<dbReference type="InterPro" id="IPR006887">
    <property type="entry name" value="P4R3-like_central_dom"/>
</dbReference>
<evidence type="ECO:0000256" key="1">
    <source>
        <dbReference type="ARBA" id="ARBA00004123"/>
    </source>
</evidence>
<evidence type="ECO:0000256" key="2">
    <source>
        <dbReference type="ARBA" id="ARBA00023242"/>
    </source>
</evidence>
<gene>
    <name evidence="6" type="ORF">MFLAVUS_001525</name>
</gene>
<reference evidence="6 7" key="1">
    <citation type="submission" date="2024-04" db="EMBL/GenBank/DDBJ databases">
        <title>genome sequences of Mucor flavus KT1a and Helicostylum pulchrum KT1b strains isolated from the surface of a dry-aged beef.</title>
        <authorList>
            <person name="Toyotome T."/>
            <person name="Hosono M."/>
            <person name="Torimaru M."/>
            <person name="Fukuda K."/>
            <person name="Mikami N."/>
        </authorList>
    </citation>
    <scope>NUCLEOTIDE SEQUENCE [LARGE SCALE GENOMIC DNA]</scope>
    <source>
        <strain evidence="6 7">KT1a</strain>
    </source>
</reference>
<evidence type="ECO:0000313" key="6">
    <source>
        <dbReference type="EMBL" id="GAA5808142.1"/>
    </source>
</evidence>
<name>A0ABP9YMR7_9FUNG</name>
<proteinExistence type="predicted"/>
<dbReference type="SUPFAM" id="SSF48371">
    <property type="entry name" value="ARM repeat"/>
    <property type="match status" value="1"/>
</dbReference>
<feature type="domain" description="PP4R3 EVH1-like" evidence="5">
    <location>
        <begin position="23"/>
        <end position="118"/>
    </location>
</feature>
<dbReference type="Proteomes" id="UP001473302">
    <property type="component" value="Unassembled WGS sequence"/>
</dbReference>
<accession>A0ABP9YMR7</accession>
<dbReference type="InterPro" id="IPR055236">
    <property type="entry name" value="EVH1_PP4R3"/>
</dbReference>
<sequence>MTDENKAQIETLDQEIVPATVTHRVKFYQLNTDTHWEDKGTGHCVYQLGTDGNPDQIIVHSEEDNSILLTSQVLKRRLYQRQQDTLIVWTEDDNRDLALSFQDPSGCDEMWSCISRKQGLEGSILTGESEDLAPKSPEIPLPEPELSNLKDILELLSNANTMHEKDKISAYILTEGYLGKLLSLFETCEDLEAISDLHLLYQIMVALLSLNDQQLLDLALQDDYISNVMDNPNMPEEKAEHREFFKKHQNIKPVVEIEDETIARKIELSFRLEYLQAIFLNTKSIDEGLIGVINTMIHQNHLKIINHVQNNHILLTELFYTFNSPDITAEKRDAIIQFIHQLFNLTKPMEELVRVNALRCLAPHGLLDLLSITLAHQNKDFRTNSLNILATFADLDVNSVRTHMVIQSKQEKLSAKPLIEVVVEQATKEGDYDLKVQYFEILRILLNNTGPLAGPNNEAMLKQSSEMGEFLSLFYEKYASILFKPIEKLEIKPLSLKGPVEPLHMTPDQAQLRLYVCEFLGFAVRNHGFNSKYILLSSDFFLRVAQLYRSKYAYIKLAALKFFRTCVSLSDDFYNRNLTKHNIFEPTIRVLLDTDSRDCLLNSACLDLLEFIRKENIKILIDHLVTQFGTVLDTITYIPTCKLLRLKYEQNHEPLQSKESTEEQDNKPEKKNDAWSSSNMEEEEYFNGSDEEEAQIPKATSPLVSYGDDEDTEEEEEEEDTEKEAAVKQQQEEVKSDESEEMEETVDSQKRKRDMYDTLENNGASSPPPFKNRKHSSDEEEEDEDLLAKCALRQSPLSTKRIVIKTASIKKVHTSQ</sequence>
<evidence type="ECO:0008006" key="8">
    <source>
        <dbReference type="Google" id="ProtNLM"/>
    </source>
</evidence>
<comment type="subcellular location">
    <subcellularLocation>
        <location evidence="1">Nucleus</location>
    </subcellularLocation>
</comment>
<comment type="caution">
    <text evidence="6">The sequence shown here is derived from an EMBL/GenBank/DDBJ whole genome shotgun (WGS) entry which is preliminary data.</text>
</comment>
<evidence type="ECO:0000259" key="5">
    <source>
        <dbReference type="Pfam" id="PF22972"/>
    </source>
</evidence>
<keyword evidence="2" id="KW-0539">Nucleus</keyword>
<organism evidence="6 7">
    <name type="scientific">Mucor flavus</name>
    <dbReference type="NCBI Taxonomy" id="439312"/>
    <lineage>
        <taxon>Eukaryota</taxon>
        <taxon>Fungi</taxon>
        <taxon>Fungi incertae sedis</taxon>
        <taxon>Mucoromycota</taxon>
        <taxon>Mucoromycotina</taxon>
        <taxon>Mucoromycetes</taxon>
        <taxon>Mucorales</taxon>
        <taxon>Mucorineae</taxon>
        <taxon>Mucoraceae</taxon>
        <taxon>Mucor</taxon>
    </lineage>
</organism>
<feature type="region of interest" description="Disordered" evidence="3">
    <location>
        <begin position="654"/>
        <end position="786"/>
    </location>
</feature>
<dbReference type="InterPro" id="IPR051137">
    <property type="entry name" value="PP4R3-like"/>
</dbReference>
<feature type="compositionally biased region" description="Acidic residues" evidence="3">
    <location>
        <begin position="680"/>
        <end position="694"/>
    </location>
</feature>
<dbReference type="PANTHER" id="PTHR23318">
    <property type="entry name" value="ATP SYNTHASE GAMMA-RELATED"/>
    <property type="match status" value="1"/>
</dbReference>
<dbReference type="InterPro" id="IPR011993">
    <property type="entry name" value="PH-like_dom_sf"/>
</dbReference>
<feature type="compositionally biased region" description="Basic and acidic residues" evidence="3">
    <location>
        <begin position="654"/>
        <end position="673"/>
    </location>
</feature>
<dbReference type="PANTHER" id="PTHR23318:SF0">
    <property type="entry name" value="SERINE_THREONINE-PROTEIN PHOSPHATASE 4 REGULATORY SUBUNIT 3"/>
    <property type="match status" value="1"/>
</dbReference>
<evidence type="ECO:0000259" key="4">
    <source>
        <dbReference type="Pfam" id="PF04802"/>
    </source>
</evidence>
<dbReference type="Gene3D" id="2.30.29.30">
    <property type="entry name" value="Pleckstrin-homology domain (PH domain)/Phosphotyrosine-binding domain (PTB)"/>
    <property type="match status" value="1"/>
</dbReference>
<feature type="compositionally biased region" description="Acidic residues" evidence="3">
    <location>
        <begin position="707"/>
        <end position="722"/>
    </location>
</feature>